<name>A0ABT0AD42_9SPHN</name>
<dbReference type="Gene3D" id="1.20.1250.20">
    <property type="entry name" value="MFS general substrate transporter like domains"/>
    <property type="match status" value="2"/>
</dbReference>
<evidence type="ECO:0000313" key="8">
    <source>
        <dbReference type="Proteomes" id="UP001162802"/>
    </source>
</evidence>
<sequence>MTQKPVPVSRVAPNGGMHAPQAQPDAMPDAGAWALIAGLLMVMTVCHGIITSGLPALDSAILADLGISRGALKLRETIFLLSAGGSGLAIGFLTSRVRPARIVLAGLVLLAITLTAYGHARSIGQIYALYGLLGLSFASSHVVIVVLMVRARFSGLRTLATSIALSGTSIGAAIFPSLAVFALEQADWRSVLRAAAIIPLALLPVAAVLVRSPRPNRRQVVPDQTEPSGPLLGAFAQVPHHRLALALLLAATFGTFFASTAFLLNLFLYLQDIGLGARMAALGMTLVFLTGLFGKVLVGAAAERWGTNRVWNSQQMLLLAGALLLSLGGPMIAFAGLVLLGAGWAGCYVLTQVVIANSFAGPRLGQMTGAFIVFESIASGSGVFVAGRLFDLFGSYRPGFLICAALIAGAALAAFLFRRLVEGGHAVAHREEPVGDPG</sequence>
<feature type="transmembrane region" description="Helical" evidence="5">
    <location>
        <begin position="243"/>
        <end position="269"/>
    </location>
</feature>
<keyword evidence="3 5" id="KW-0472">Membrane</keyword>
<feature type="region of interest" description="Disordered" evidence="4">
    <location>
        <begin position="1"/>
        <end position="23"/>
    </location>
</feature>
<feature type="transmembrane region" description="Helical" evidence="5">
    <location>
        <begin position="32"/>
        <end position="57"/>
    </location>
</feature>
<dbReference type="PROSITE" id="PS50850">
    <property type="entry name" value="MFS"/>
    <property type="match status" value="1"/>
</dbReference>
<reference evidence="7" key="1">
    <citation type="submission" date="2022-03" db="EMBL/GenBank/DDBJ databases">
        <title>Identification of a novel bacterium isolated from mangrove sediments.</title>
        <authorList>
            <person name="Pan X."/>
        </authorList>
    </citation>
    <scope>NUCLEOTIDE SEQUENCE</scope>
    <source>
        <strain evidence="7">B2637</strain>
    </source>
</reference>
<dbReference type="InterPro" id="IPR011701">
    <property type="entry name" value="MFS"/>
</dbReference>
<feature type="transmembrane region" description="Helical" evidence="5">
    <location>
        <begin position="77"/>
        <end position="95"/>
    </location>
</feature>
<accession>A0ABT0AD42</accession>
<evidence type="ECO:0000256" key="5">
    <source>
        <dbReference type="SAM" id="Phobius"/>
    </source>
</evidence>
<feature type="transmembrane region" description="Helical" evidence="5">
    <location>
        <begin position="275"/>
        <end position="298"/>
    </location>
</feature>
<feature type="transmembrane region" description="Helical" evidence="5">
    <location>
        <begin position="126"/>
        <end position="147"/>
    </location>
</feature>
<evidence type="ECO:0000259" key="6">
    <source>
        <dbReference type="PROSITE" id="PS50850"/>
    </source>
</evidence>
<keyword evidence="2 5" id="KW-1133">Transmembrane helix</keyword>
<feature type="transmembrane region" description="Helical" evidence="5">
    <location>
        <begin position="364"/>
        <end position="387"/>
    </location>
</feature>
<protein>
    <submittedName>
        <fullName evidence="7">MFS transporter</fullName>
    </submittedName>
</protein>
<evidence type="ECO:0000256" key="2">
    <source>
        <dbReference type="ARBA" id="ARBA00022989"/>
    </source>
</evidence>
<comment type="caution">
    <text evidence="7">The sequence shown here is derived from an EMBL/GenBank/DDBJ whole genome shotgun (WGS) entry which is preliminary data.</text>
</comment>
<dbReference type="PANTHER" id="PTHR11360:SF290">
    <property type="entry name" value="MONOCARBOXYLATE MFS PERMEASE"/>
    <property type="match status" value="1"/>
</dbReference>
<gene>
    <name evidence="7" type="ORF">MTR65_10385</name>
</gene>
<dbReference type="PANTHER" id="PTHR11360">
    <property type="entry name" value="MONOCARBOXYLATE TRANSPORTER"/>
    <property type="match status" value="1"/>
</dbReference>
<dbReference type="InterPro" id="IPR050327">
    <property type="entry name" value="Proton-linked_MCT"/>
</dbReference>
<evidence type="ECO:0000256" key="1">
    <source>
        <dbReference type="ARBA" id="ARBA00022692"/>
    </source>
</evidence>
<dbReference type="Proteomes" id="UP001162802">
    <property type="component" value="Unassembled WGS sequence"/>
</dbReference>
<dbReference type="Pfam" id="PF07690">
    <property type="entry name" value="MFS_1"/>
    <property type="match status" value="1"/>
</dbReference>
<proteinExistence type="predicted"/>
<dbReference type="RefSeq" id="WP_243799843.1">
    <property type="nucleotide sequence ID" value="NZ_JALHAT010000015.1"/>
</dbReference>
<evidence type="ECO:0000313" key="7">
    <source>
        <dbReference type="EMBL" id="MCJ1961089.1"/>
    </source>
</evidence>
<keyword evidence="1 5" id="KW-0812">Transmembrane</keyword>
<feature type="domain" description="Major facilitator superfamily (MFS) profile" evidence="6">
    <location>
        <begin position="36"/>
        <end position="422"/>
    </location>
</feature>
<organism evidence="7 8">
    <name type="scientific">Novosphingobium mangrovi</name>
    <name type="common">ex Hu et al. 2023</name>
    <dbReference type="NCBI Taxonomy" id="2930094"/>
    <lineage>
        <taxon>Bacteria</taxon>
        <taxon>Pseudomonadati</taxon>
        <taxon>Pseudomonadota</taxon>
        <taxon>Alphaproteobacteria</taxon>
        <taxon>Sphingomonadales</taxon>
        <taxon>Sphingomonadaceae</taxon>
        <taxon>Novosphingobium</taxon>
    </lineage>
</organism>
<dbReference type="InterPro" id="IPR036259">
    <property type="entry name" value="MFS_trans_sf"/>
</dbReference>
<feature type="transmembrane region" description="Helical" evidence="5">
    <location>
        <begin position="102"/>
        <end position="120"/>
    </location>
</feature>
<feature type="transmembrane region" description="Helical" evidence="5">
    <location>
        <begin position="159"/>
        <end position="179"/>
    </location>
</feature>
<dbReference type="InterPro" id="IPR020846">
    <property type="entry name" value="MFS_dom"/>
</dbReference>
<keyword evidence="8" id="KW-1185">Reference proteome</keyword>
<feature type="transmembrane region" description="Helical" evidence="5">
    <location>
        <begin position="318"/>
        <end position="344"/>
    </location>
</feature>
<dbReference type="SUPFAM" id="SSF103473">
    <property type="entry name" value="MFS general substrate transporter"/>
    <property type="match status" value="1"/>
</dbReference>
<feature type="transmembrane region" description="Helical" evidence="5">
    <location>
        <begin position="191"/>
        <end position="210"/>
    </location>
</feature>
<feature type="transmembrane region" description="Helical" evidence="5">
    <location>
        <begin position="399"/>
        <end position="417"/>
    </location>
</feature>
<evidence type="ECO:0000256" key="4">
    <source>
        <dbReference type="SAM" id="MobiDB-lite"/>
    </source>
</evidence>
<evidence type="ECO:0000256" key="3">
    <source>
        <dbReference type="ARBA" id="ARBA00023136"/>
    </source>
</evidence>
<dbReference type="EMBL" id="JALHAT010000015">
    <property type="protein sequence ID" value="MCJ1961089.1"/>
    <property type="molecule type" value="Genomic_DNA"/>
</dbReference>